<dbReference type="SUPFAM" id="SSF56059">
    <property type="entry name" value="Glutathione synthetase ATP-binding domain-like"/>
    <property type="match status" value="1"/>
</dbReference>
<gene>
    <name evidence="4" type="ORF">KACHI17_22370</name>
</gene>
<protein>
    <submittedName>
        <fullName evidence="4">D-alanine--D-alanine ligase</fullName>
    </submittedName>
</protein>
<keyword evidence="1" id="KW-0067">ATP-binding</keyword>
<keyword evidence="4" id="KW-0436">Ligase</keyword>
<dbReference type="GO" id="GO:0016874">
    <property type="term" value="F:ligase activity"/>
    <property type="evidence" value="ECO:0007669"/>
    <property type="project" value="UniProtKB-KW"/>
</dbReference>
<dbReference type="InterPro" id="IPR011761">
    <property type="entry name" value="ATP-grasp"/>
</dbReference>
<organism evidence="4">
    <name type="scientific">Sediminibacterium sp. KACHI17</name>
    <dbReference type="NCBI Taxonomy" id="1751071"/>
    <lineage>
        <taxon>Bacteria</taxon>
        <taxon>Pseudomonadati</taxon>
        <taxon>Bacteroidota</taxon>
        <taxon>Chitinophagia</taxon>
        <taxon>Chitinophagales</taxon>
        <taxon>Chitinophagaceae</taxon>
        <taxon>Sediminibacterium</taxon>
    </lineage>
</organism>
<proteinExistence type="predicted"/>
<feature type="transmembrane region" description="Helical" evidence="2">
    <location>
        <begin position="21"/>
        <end position="38"/>
    </location>
</feature>
<keyword evidence="2" id="KW-0472">Membrane</keyword>
<dbReference type="AlphaFoldDB" id="A0AAT9GKY8"/>
<keyword evidence="2" id="KW-1133">Transmembrane helix</keyword>
<evidence type="ECO:0000256" key="1">
    <source>
        <dbReference type="PROSITE-ProRule" id="PRU00409"/>
    </source>
</evidence>
<evidence type="ECO:0000256" key="2">
    <source>
        <dbReference type="SAM" id="Phobius"/>
    </source>
</evidence>
<accession>A0AAT9GKY8</accession>
<dbReference type="RefSeq" id="WP_353548989.1">
    <property type="nucleotide sequence ID" value="NZ_AP029612.1"/>
</dbReference>
<dbReference type="PROSITE" id="PS50975">
    <property type="entry name" value="ATP_GRASP"/>
    <property type="match status" value="1"/>
</dbReference>
<reference evidence="4" key="1">
    <citation type="submission" date="2024-02" db="EMBL/GenBank/DDBJ databases">
        <title>Sediminibacterium planktonica sp. nov. and Sediminibacterium longus sp. nov., isolated from surface lake and river water.</title>
        <authorList>
            <person name="Watanabe K."/>
            <person name="Takemine S."/>
            <person name="Ishii Y."/>
            <person name="Ogata Y."/>
            <person name="Shindo C."/>
            <person name="Suda W."/>
        </authorList>
    </citation>
    <scope>NUCLEOTIDE SEQUENCE</scope>
    <source>
        <strain evidence="4">KACHI17</strain>
    </source>
</reference>
<dbReference type="Gene3D" id="3.30.1490.20">
    <property type="entry name" value="ATP-grasp fold, A domain"/>
    <property type="match status" value="1"/>
</dbReference>
<dbReference type="GO" id="GO:0005524">
    <property type="term" value="F:ATP binding"/>
    <property type="evidence" value="ECO:0007669"/>
    <property type="project" value="UniProtKB-UniRule"/>
</dbReference>
<keyword evidence="2" id="KW-0812">Transmembrane</keyword>
<name>A0AAT9GKY8_9BACT</name>
<sequence length="350" mass="40377">MSFIKKLKFHPFFIKLFNWEYWSFNVLYAPLYPYWFWLCLKARAFFYINAANPGIRNGGFLMESKKEIYDILPVGTYPTTFFFPVGTDAATVLAAIQHKQLNFPLIGKPDIGMRGMSVQKLESNAEVIAYVEQADFDFLIQAYIPFEEEVGIFYYRIPGQEKGKITGIVGKEFLSVTGDGVSTVDQLLQLDPRYILQLPVLRRTMAEELSIVLKKEEQKILVPYGNHARGAKFIDLTHLADISLNQMIDELAKKIDGFYYGRMDIRYETIELLREGKNFMIVELNGSGSEPTHMYDPKHSVFFAWREITRHWHIMCEISMINHAKGVPYMTRAEGLAMLKQNAAMVKKIS</sequence>
<evidence type="ECO:0000259" key="3">
    <source>
        <dbReference type="PROSITE" id="PS50975"/>
    </source>
</evidence>
<feature type="domain" description="ATP-grasp" evidence="3">
    <location>
        <begin position="69"/>
        <end position="281"/>
    </location>
</feature>
<keyword evidence="1" id="KW-0547">Nucleotide-binding</keyword>
<dbReference type="GO" id="GO:0046872">
    <property type="term" value="F:metal ion binding"/>
    <property type="evidence" value="ECO:0007669"/>
    <property type="project" value="InterPro"/>
</dbReference>
<evidence type="ECO:0000313" key="4">
    <source>
        <dbReference type="EMBL" id="BFG71356.1"/>
    </source>
</evidence>
<dbReference type="InterPro" id="IPR013815">
    <property type="entry name" value="ATP_grasp_subdomain_1"/>
</dbReference>
<dbReference type="EMBL" id="AP029612">
    <property type="protein sequence ID" value="BFG71356.1"/>
    <property type="molecule type" value="Genomic_DNA"/>
</dbReference>